<organism evidence="2 3">
    <name type="scientific">Thauera propionica</name>
    <dbReference type="NCBI Taxonomy" id="2019431"/>
    <lineage>
        <taxon>Bacteria</taxon>
        <taxon>Pseudomonadati</taxon>
        <taxon>Pseudomonadota</taxon>
        <taxon>Betaproteobacteria</taxon>
        <taxon>Rhodocyclales</taxon>
        <taxon>Zoogloeaceae</taxon>
        <taxon>Thauera</taxon>
    </lineage>
</organism>
<evidence type="ECO:0000313" key="3">
    <source>
        <dbReference type="Proteomes" id="UP000215181"/>
    </source>
</evidence>
<accession>A0A235EWB3</accession>
<feature type="compositionally biased region" description="Low complexity" evidence="1">
    <location>
        <begin position="56"/>
        <end position="67"/>
    </location>
</feature>
<dbReference type="RefSeq" id="WP_094269076.1">
    <property type="nucleotide sequence ID" value="NZ_NOIH01000015.1"/>
</dbReference>
<proteinExistence type="predicted"/>
<dbReference type="AlphaFoldDB" id="A0A235EWB3"/>
<evidence type="ECO:0000256" key="1">
    <source>
        <dbReference type="SAM" id="MobiDB-lite"/>
    </source>
</evidence>
<dbReference type="PROSITE" id="PS51257">
    <property type="entry name" value="PROKAR_LIPOPROTEIN"/>
    <property type="match status" value="1"/>
</dbReference>
<reference evidence="2 3" key="1">
    <citation type="submission" date="2017-07" db="EMBL/GenBank/DDBJ databases">
        <title>Thauera sp. KNDSS-Mac4 genome sequence and assembly.</title>
        <authorList>
            <person name="Mayilraj S."/>
        </authorList>
    </citation>
    <scope>NUCLEOTIDE SEQUENCE [LARGE SCALE GENOMIC DNA]</scope>
    <source>
        <strain evidence="2 3">KNDSS-Mac4</strain>
    </source>
</reference>
<dbReference type="EMBL" id="NOIH01000015">
    <property type="protein sequence ID" value="OYD53336.1"/>
    <property type="molecule type" value="Genomic_DNA"/>
</dbReference>
<comment type="caution">
    <text evidence="2">The sequence shown here is derived from an EMBL/GenBank/DDBJ whole genome shotgun (WGS) entry which is preliminary data.</text>
</comment>
<gene>
    <name evidence="2" type="ORF">CGK74_14110</name>
</gene>
<sequence>MKINVLALALTALVGCGVGGVLWWDAQHRTAPSASATPTRGTPEATRFGPSGTGGAPAVSREAAPAANGPYRCQGPKGVLYQTEPCPSGTKQATVAGGTMNVISPPPVPTVRYSTPPAPRYEGKAVGLISSAPAEPSGNEAACKHHERRIRKIDAEGRMGGGPQKMEWLRERRRNHTDEMWRLGCGR</sequence>
<name>A0A235EWB3_9RHOO</name>
<protein>
    <recommendedName>
        <fullName evidence="4">DUF4124 domain-containing protein</fullName>
    </recommendedName>
</protein>
<feature type="compositionally biased region" description="Polar residues" evidence="1">
    <location>
        <begin position="31"/>
        <end position="40"/>
    </location>
</feature>
<keyword evidence="3" id="KW-1185">Reference proteome</keyword>
<evidence type="ECO:0000313" key="2">
    <source>
        <dbReference type="EMBL" id="OYD53336.1"/>
    </source>
</evidence>
<evidence type="ECO:0008006" key="4">
    <source>
        <dbReference type="Google" id="ProtNLM"/>
    </source>
</evidence>
<dbReference type="OrthoDB" id="8905093at2"/>
<dbReference type="Proteomes" id="UP000215181">
    <property type="component" value="Unassembled WGS sequence"/>
</dbReference>
<feature type="region of interest" description="Disordered" evidence="1">
    <location>
        <begin position="31"/>
        <end position="70"/>
    </location>
</feature>